<keyword evidence="2" id="KW-1185">Reference proteome</keyword>
<evidence type="ECO:0000313" key="2">
    <source>
        <dbReference type="Proteomes" id="UP000032946"/>
    </source>
</evidence>
<proteinExistence type="predicted"/>
<protein>
    <submittedName>
        <fullName evidence="1">Uncharacterized protein</fullName>
    </submittedName>
</protein>
<evidence type="ECO:0000313" key="1">
    <source>
        <dbReference type="EMBL" id="CDM97324.1"/>
    </source>
</evidence>
<dbReference type="AlphaFoldDB" id="A0A9P1KJ43"/>
<dbReference type="Proteomes" id="UP000032946">
    <property type="component" value="Chromosome"/>
</dbReference>
<reference evidence="1 2" key="1">
    <citation type="submission" date="2014-02" db="EMBL/GenBank/DDBJ databases">
        <authorList>
            <person name="Genoscope - CEA"/>
        </authorList>
    </citation>
    <scope>NUCLEOTIDE SEQUENCE [LARGE SCALE GENOMIC DNA]</scope>
    <source>
        <strain evidence="1 2">PCC 8005</strain>
    </source>
</reference>
<sequence>MVFMATFNKHPVWENLSEVVKGIDANALVWEHLALCDYQISGYWDECDRFYENIILPRPLSPELISSGVIFNGDKRRIQLKFTLNLETTNPPISIAELMLVYDENLEFVDENWQVDLNSEFIKVPS</sequence>
<accession>A0A9P1KJ43</accession>
<organism evidence="1 2">
    <name type="scientific">Limnospira indica PCC 8005</name>
    <dbReference type="NCBI Taxonomy" id="376219"/>
    <lineage>
        <taxon>Bacteria</taxon>
        <taxon>Bacillati</taxon>
        <taxon>Cyanobacteriota</taxon>
        <taxon>Cyanophyceae</taxon>
        <taxon>Oscillatoriophycideae</taxon>
        <taxon>Oscillatoriales</taxon>
        <taxon>Sirenicapillariaceae</taxon>
        <taxon>Limnospira</taxon>
    </lineage>
</organism>
<gene>
    <name evidence="1" type="ORF">ARTHRO_50294</name>
</gene>
<name>A0A9P1KJ43_9CYAN</name>
<dbReference type="EMBL" id="FO818640">
    <property type="protein sequence ID" value="CDM97324.1"/>
    <property type="molecule type" value="Genomic_DNA"/>
</dbReference>